<name>A0A510XTB3_9GAMM</name>
<dbReference type="Proteomes" id="UP000321419">
    <property type="component" value="Unassembled WGS sequence"/>
</dbReference>
<reference evidence="3 4" key="1">
    <citation type="submission" date="2019-07" db="EMBL/GenBank/DDBJ databases">
        <title>Whole genome shotgun sequence of Pseudoalteromonas espejiana NBRC 102222.</title>
        <authorList>
            <person name="Hosoyama A."/>
            <person name="Uohara A."/>
            <person name="Ohji S."/>
            <person name="Ichikawa N."/>
        </authorList>
    </citation>
    <scope>NUCLEOTIDE SEQUENCE [LARGE SCALE GENOMIC DNA]</scope>
    <source>
        <strain evidence="3 4">NBRC 102222</strain>
    </source>
</reference>
<keyword evidence="4" id="KW-1185">Reference proteome</keyword>
<evidence type="ECO:0008006" key="5">
    <source>
        <dbReference type="Google" id="ProtNLM"/>
    </source>
</evidence>
<gene>
    <name evidence="3" type="ORF">PES01_10900</name>
</gene>
<evidence type="ECO:0000313" key="3">
    <source>
        <dbReference type="EMBL" id="GEK54245.1"/>
    </source>
</evidence>
<comment type="caution">
    <text evidence="3">The sequence shown here is derived from an EMBL/GenBank/DDBJ whole genome shotgun (WGS) entry which is preliminary data.</text>
</comment>
<sequence>MSNFLDELIRRGEGRGDFAKNKPEGAIDDVELRDGDSGGIGEQKDARFEGFNTVEKPHDWRSDKHPNADDAQAVTQGLLDEGGYVVSGDERGNYGRSLSRVYDKNGNDIAGRMVESGAAAPDRSVDGTQAEMLGIARRALGFAPSSDEKMNEVGQKIRESNDEFKPWENAILESKVYDRRSTFERAFERGTDETKASLGGALNYIGEMVGNDEWVEEGRQIARRHGVDAALNKRKFENVDQVEGFSDALDYVVETLGEAAPGLIVDALATAGTVAIGAATGGSGAIAGAGLMGAMRATAGRALMKGAKAGLYAGPAVSGFVQAAGAMENRLDSTGEGEHTAASTLSGVTGAALNALPFVAVFGKSLKASGLSDEAVKPVLDALAKPSVAKRLKDVLGTTAIGAAAEGVTETAQVITDEIIATEVGDDEWRLETRDAVEAGIRAVIGGGAMGGIASTAGNTVGFMREYNQARKGADAEGETVDAEGWRADTVEEVEDDGVPFSGDDALEQSVERAAKKRPKSKPNAKEGDDEPSVVGQGQFDSLTARDVPNLSSDRYDELREILEPKGKPLSEAEIGALVDNGTLTDEELARYAADSHYGASTPLSGGYDKTRGDEALARVFKQVVRLSRDGKLKLTEQERNRLTEAEEESTDTALRAALGAINPEFNNIVYRNANQFDGRAMFRDYVKIKRDRVKNRERIKKEAQVEKSIENAPTVQIPKGEAPKEKPKGVVKSAPDWIKEGRKPSKEEVDEAMSMLDNAKDKLKVRIRSVIEGKGKNTQAARDIFAVEVAKNAKQLAEVGQHYDFESTGSIEADKLTLLNKIVDSSIAGTKPDVAKPKKKAQKPTTTEGKVEYLKQELGTRTASDGDMGKLLESHEQYVKFVKDGDAVDPAKLSDTALNTLKQREKFADNEAITKQIDELQARVDKFEFIQSFRKAVDSMYDETAATKSQRELGERTDQQVAYAERDENGDERNVGDVQGVVDTGDNDLEVAANYTRRTQMAERVYKELKKIKGMNNAALVKFMRETVKPTEREAALGDRLPKRTRKRKPIDNQKTTKDSQFDQFDTSKPLFTYGDQEKRPDTRHLSKGTVNRLKEHLENEDFEAFGKLLEKTGIMPKEATIGEAKMTPSERLASVARNSFASNKLYRAARARSGDKRSDRGLVVRDNESGKPLNVDLDAVTRWVLREDKIDLNDGDAKVNEELATAVLSGISALAELRLSDGRPMFSFNLDTIRDSAVVYRVDGDKLASVTMGSIRNGINYKGKKRSEEIDVVQPKHVDREQRATLRKIGIKLSDKPEFNSIIAAAENAVAVGDLLPKELVALTSSIEHNLRANRTLSDLMPEDIGNVYRDEVSYDDIASLIADSVNEGKITEERGDELLLDAKNRVFDKEFEQAAKDSGELTIKTQRIDDELANRDDVSMVNSTRGVLHKSKRKAKIGAGKQTAVRRSLQESVEAARADYELAKKRPDRTSPEGIDVKAKLVAEAKRKLDIAEIALKSYRDTEVGKGTDMSKGRKIQLNRKLKKVVQRNRGLAKKSMFRFFEMTRTRLNRIHPEAAARADSFTSIQRNDTEYFASRIGKEVGDNKAIQKGYEDSLKKVKSPERDKYEAFISKLNTYVKKHDKNFKPVLSKVHLDLHAVERNREGFLSILREADVKNPEAVLDSILDGRGYPEFAIRPELSNPPRSGRKVLEPLYDKLKEGGFADTDAPRHLLRLVNSSTSWAAWNQTHGGTKNGKWDSNAEFERIQGEVHSGNRQEFAKLYQGVTGRLGMNMSPVLRGANSAALAFQSATVLWFTGLASVPEVAATYARMRGDTNGMLDDAKSVLTSVGREKMFKVARDFDIITDDAIEHSLQEMYNMNDLTMGRVSQSVQAFVFKYNGQNYVTKMTRAIATKAAERYLVRAVEDGTDGEKRLKELGVTAADVKVFASDADLTSPAGKRYRDAVHKFVNEAVTNPRSTQLPLVANDPRFLLVTTLKKFFYGFYDNVHKSLAKGFKDKSSSVDPWKAVAVTAAVALPLALVAELIREQIRYPFGRPKWQGERDIADWGGSVLAATGLLGPATMAESIYAGTTYGNHPVVAALGPTAQFAVDVATLEMQPSRVVPLANQIPWMAKPINESVKNLIK</sequence>
<protein>
    <recommendedName>
        <fullName evidence="5">Large polyvalent protein associated domain-containing protein</fullName>
    </recommendedName>
</protein>
<proteinExistence type="predicted"/>
<feature type="region of interest" description="Disordered" evidence="2">
    <location>
        <begin position="12"/>
        <end position="44"/>
    </location>
</feature>
<accession>A0A510XTB3</accession>
<evidence type="ECO:0000256" key="1">
    <source>
        <dbReference type="SAM" id="Coils"/>
    </source>
</evidence>
<feature type="coiled-coil region" evidence="1">
    <location>
        <begin position="1449"/>
        <end position="1505"/>
    </location>
</feature>
<feature type="compositionally biased region" description="Basic and acidic residues" evidence="2">
    <location>
        <begin position="1051"/>
        <end position="1062"/>
    </location>
</feature>
<keyword evidence="1" id="KW-0175">Coiled coil</keyword>
<dbReference type="RefSeq" id="WP_125939509.1">
    <property type="nucleotide sequence ID" value="NZ_BJUM01000008.1"/>
</dbReference>
<evidence type="ECO:0000256" key="2">
    <source>
        <dbReference type="SAM" id="MobiDB-lite"/>
    </source>
</evidence>
<evidence type="ECO:0000313" key="4">
    <source>
        <dbReference type="Proteomes" id="UP000321419"/>
    </source>
</evidence>
<organism evidence="3 4">
    <name type="scientific">Pseudoalteromonas espejiana</name>
    <dbReference type="NCBI Taxonomy" id="28107"/>
    <lineage>
        <taxon>Bacteria</taxon>
        <taxon>Pseudomonadati</taxon>
        <taxon>Pseudomonadota</taxon>
        <taxon>Gammaproteobacteria</taxon>
        <taxon>Alteromonadales</taxon>
        <taxon>Pseudoalteromonadaceae</taxon>
        <taxon>Pseudoalteromonas</taxon>
    </lineage>
</organism>
<feature type="region of interest" description="Disordered" evidence="2">
    <location>
        <begin position="1045"/>
        <end position="1085"/>
    </location>
</feature>
<dbReference type="EMBL" id="BJUM01000008">
    <property type="protein sequence ID" value="GEK54245.1"/>
    <property type="molecule type" value="Genomic_DNA"/>
</dbReference>
<feature type="region of interest" description="Disordered" evidence="2">
    <location>
        <begin position="492"/>
        <end position="551"/>
    </location>
</feature>